<dbReference type="EMBL" id="BK015294">
    <property type="protein sequence ID" value="DAD99819.1"/>
    <property type="molecule type" value="Genomic_DNA"/>
</dbReference>
<keyword evidence="1" id="KW-0540">Nuclease</keyword>
<dbReference type="InterPro" id="IPR009414">
    <property type="entry name" value="DUF1064"/>
</dbReference>
<protein>
    <submittedName>
        <fullName evidence="1">Endonuclease</fullName>
    </submittedName>
</protein>
<keyword evidence="1" id="KW-0378">Hydrolase</keyword>
<evidence type="ECO:0000313" key="1">
    <source>
        <dbReference type="EMBL" id="DAD99819.1"/>
    </source>
</evidence>
<dbReference type="GO" id="GO:0004519">
    <property type="term" value="F:endonuclease activity"/>
    <property type="evidence" value="ECO:0007669"/>
    <property type="project" value="UniProtKB-KW"/>
</dbReference>
<accession>A0A8S5P0S0</accession>
<reference evidence="1" key="1">
    <citation type="journal article" date="2021" name="Proc. Natl. Acad. Sci. U.S.A.">
        <title>A Catalog of Tens of Thousands of Viruses from Human Metagenomes Reveals Hidden Associations with Chronic Diseases.</title>
        <authorList>
            <person name="Tisza M.J."/>
            <person name="Buck C.B."/>
        </authorList>
    </citation>
    <scope>NUCLEOTIDE SEQUENCE</scope>
    <source>
        <strain evidence="1">Ct7Q419</strain>
    </source>
</reference>
<keyword evidence="1" id="KW-0255">Endonuclease</keyword>
<dbReference type="Pfam" id="PF06356">
    <property type="entry name" value="DUF1064"/>
    <property type="match status" value="1"/>
</dbReference>
<organism evidence="1">
    <name type="scientific">Myoviridae sp. ct7Q419</name>
    <dbReference type="NCBI Taxonomy" id="2825038"/>
    <lineage>
        <taxon>Viruses</taxon>
        <taxon>Duplodnaviria</taxon>
        <taxon>Heunggongvirae</taxon>
        <taxon>Uroviricota</taxon>
        <taxon>Caudoviricetes</taxon>
    </lineage>
</organism>
<name>A0A8S5P0S0_9CAUD</name>
<proteinExistence type="predicted"/>
<sequence>MERSKFNVDKDKEKRTYNNIVFDSQLEMKYYRDVLCPAVESGEVTYFELQKKYELQPKYTHNGKTVLPIIYVADFYMEYADGHIEVVDTKGCPDSVAKLKRKLFWYIYPDIDYKWITYVQKWGGWLEYEVVKELRKEAKRNKNKKEEPDNG</sequence>